<feature type="non-terminal residue" evidence="1">
    <location>
        <position position="60"/>
    </location>
</feature>
<name>A0A841H7C3_9BACT</name>
<keyword evidence="2" id="KW-1185">Reference proteome</keyword>
<organism evidence="1 2">
    <name type="scientific">Longimicrobium terrae</name>
    <dbReference type="NCBI Taxonomy" id="1639882"/>
    <lineage>
        <taxon>Bacteria</taxon>
        <taxon>Pseudomonadati</taxon>
        <taxon>Gemmatimonadota</taxon>
        <taxon>Longimicrobiia</taxon>
        <taxon>Longimicrobiales</taxon>
        <taxon>Longimicrobiaceae</taxon>
        <taxon>Longimicrobium</taxon>
    </lineage>
</organism>
<comment type="caution">
    <text evidence="1">The sequence shown here is derived from an EMBL/GenBank/DDBJ whole genome shotgun (WGS) entry which is preliminary data.</text>
</comment>
<dbReference type="Proteomes" id="UP000582837">
    <property type="component" value="Unassembled WGS sequence"/>
</dbReference>
<protein>
    <recommendedName>
        <fullName evidence="3">Transposase</fullName>
    </recommendedName>
</protein>
<reference evidence="1 2" key="1">
    <citation type="submission" date="2020-08" db="EMBL/GenBank/DDBJ databases">
        <title>Genomic Encyclopedia of Type Strains, Phase IV (KMG-IV): sequencing the most valuable type-strain genomes for metagenomic binning, comparative biology and taxonomic classification.</title>
        <authorList>
            <person name="Goeker M."/>
        </authorList>
    </citation>
    <scope>NUCLEOTIDE SEQUENCE [LARGE SCALE GENOMIC DNA]</scope>
    <source>
        <strain evidence="1 2">DSM 29007</strain>
    </source>
</reference>
<dbReference type="AlphaFoldDB" id="A0A841H7C3"/>
<evidence type="ECO:0000313" key="1">
    <source>
        <dbReference type="EMBL" id="MBB6073746.1"/>
    </source>
</evidence>
<sequence>MSYNFLPYEQDQLYLMPPSVQEWVREESYTRFLSDVVDQLALSGRLSCFYAQYREDGWGA</sequence>
<proteinExistence type="predicted"/>
<dbReference type="EMBL" id="JACHIA010000029">
    <property type="protein sequence ID" value="MBB6073746.1"/>
    <property type="molecule type" value="Genomic_DNA"/>
</dbReference>
<evidence type="ECO:0008006" key="3">
    <source>
        <dbReference type="Google" id="ProtNLM"/>
    </source>
</evidence>
<evidence type="ECO:0000313" key="2">
    <source>
        <dbReference type="Proteomes" id="UP000582837"/>
    </source>
</evidence>
<accession>A0A841H7C3</accession>
<gene>
    <name evidence="1" type="ORF">HNQ61_005424</name>
</gene>